<organism evidence="2 3">
    <name type="scientific">Pyramidobacter piscolens W5455</name>
    <dbReference type="NCBI Taxonomy" id="352165"/>
    <lineage>
        <taxon>Bacteria</taxon>
        <taxon>Thermotogati</taxon>
        <taxon>Synergistota</taxon>
        <taxon>Synergistia</taxon>
        <taxon>Synergistales</taxon>
        <taxon>Dethiosulfovibrionaceae</taxon>
        <taxon>Pyramidobacter</taxon>
    </lineage>
</organism>
<comment type="caution">
    <text evidence="2">The sequence shown here is derived from an EMBL/GenBank/DDBJ whole genome shotgun (WGS) entry which is preliminary data.</text>
</comment>
<evidence type="ECO:0000313" key="3">
    <source>
        <dbReference type="Proteomes" id="UP000006462"/>
    </source>
</evidence>
<dbReference type="InterPro" id="IPR022104">
    <property type="entry name" value="DUF3644"/>
</dbReference>
<accession>A0ABM9ZR35</accession>
<dbReference type="Pfam" id="PF12358">
    <property type="entry name" value="DUF3644"/>
    <property type="match status" value="1"/>
</dbReference>
<dbReference type="RefSeq" id="WP_009166102.1">
    <property type="nucleotide sequence ID" value="NZ_ADFP01000135.1"/>
</dbReference>
<proteinExistence type="predicted"/>
<reference evidence="2 3" key="1">
    <citation type="submission" date="2009-12" db="EMBL/GenBank/DDBJ databases">
        <authorList>
            <person name="Shrivastava S."/>
            <person name="Madupu R."/>
            <person name="Durkin A.S."/>
            <person name="Torralba M."/>
            <person name="Methe B."/>
            <person name="Sutton G.G."/>
            <person name="Strausberg R.L."/>
            <person name="Nelson K.E."/>
        </authorList>
    </citation>
    <scope>NUCLEOTIDE SEQUENCE [LARGE SCALE GENOMIC DNA]</scope>
    <source>
        <strain evidence="2 3">W5455</strain>
    </source>
</reference>
<name>A0ABM9ZR35_9BACT</name>
<dbReference type="Proteomes" id="UP000006462">
    <property type="component" value="Unassembled WGS sequence"/>
</dbReference>
<dbReference type="EMBL" id="ADFP01000135">
    <property type="protein sequence ID" value="EFB89377.1"/>
    <property type="molecule type" value="Genomic_DNA"/>
</dbReference>
<keyword evidence="3" id="KW-1185">Reference proteome</keyword>
<evidence type="ECO:0000313" key="2">
    <source>
        <dbReference type="EMBL" id="EFB89377.1"/>
    </source>
</evidence>
<sequence>MRGARCIKQLLEHSKKSYISAIDTYNRIGSVCRIEGFVFYMTNAWELILKARMIQLSGDVKCIYSKTKHGNRQDTKSIDECIKYVFQNEIDPVRRNIEWISELRNEAVHFMISELESIYISYFQSSAINYSGCLEEWFAIDINKEFDFPILSLFTLTVDKIVDVKTLKGKYDKNVIDFVVEQQTLDREIRKSDIDNTKARMYVPVEYKAAIVKNPNDADMLFGKEGDKRTHLLFVDTPKDVDKTHPYVFADVNHRLQEKFDYSVFPLKGKLQAHDLMCVTTVNHLNDNQRYVYRLKKPVVIRYSELFMNYMIANIEKNSKFLFTMRERYRKEKSKERK</sequence>
<gene>
    <name evidence="2" type="ORF">HMPREF7215_0140</name>
</gene>
<evidence type="ECO:0000259" key="1">
    <source>
        <dbReference type="Pfam" id="PF12358"/>
    </source>
</evidence>
<protein>
    <recommendedName>
        <fullName evidence="1">DUF3644 domain-containing protein</fullName>
    </recommendedName>
</protein>
<feature type="domain" description="DUF3644" evidence="1">
    <location>
        <begin position="9"/>
        <end position="161"/>
    </location>
</feature>